<evidence type="ECO:0000313" key="2">
    <source>
        <dbReference type="Proteomes" id="UP000769780"/>
    </source>
</evidence>
<reference evidence="1 2" key="1">
    <citation type="submission" date="2020-07" db="EMBL/GenBank/DDBJ databases">
        <title>Fungal Genomes of the International Space Station.</title>
        <authorList>
            <person name="Seuylemezian A."/>
            <person name="Singh N.K."/>
            <person name="Wood J."/>
            <person name="Venkateswaran K."/>
        </authorList>
    </citation>
    <scope>NUCLEOTIDE SEQUENCE [LARGE SCALE GENOMIC DNA]</scope>
    <source>
        <strain evidence="1 2">PL-B2</strain>
    </source>
</reference>
<accession>A0ABS7K3C2</accession>
<gene>
    <name evidence="1" type="ORF">H0185_07350</name>
</gene>
<dbReference type="Proteomes" id="UP000769780">
    <property type="component" value="Unassembled WGS sequence"/>
</dbReference>
<comment type="caution">
    <text evidence="1">The sequence shown here is derived from an EMBL/GenBank/DDBJ whole genome shotgun (WGS) entry which is preliminary data.</text>
</comment>
<dbReference type="EMBL" id="JACWFH010000008">
    <property type="protein sequence ID" value="MBY0096620.1"/>
    <property type="molecule type" value="Genomic_DNA"/>
</dbReference>
<dbReference type="RefSeq" id="WP_221872629.1">
    <property type="nucleotide sequence ID" value="NZ_JACWFH010000008.1"/>
</dbReference>
<organism evidence="1 2">
    <name type="scientific">Mesobacillus maritimus</name>
    <dbReference type="NCBI Taxonomy" id="1643336"/>
    <lineage>
        <taxon>Bacteria</taxon>
        <taxon>Bacillati</taxon>
        <taxon>Bacillota</taxon>
        <taxon>Bacilli</taxon>
        <taxon>Bacillales</taxon>
        <taxon>Bacillaceae</taxon>
        <taxon>Mesobacillus</taxon>
    </lineage>
</organism>
<keyword evidence="2" id="KW-1185">Reference proteome</keyword>
<proteinExistence type="predicted"/>
<name>A0ABS7K3C2_9BACI</name>
<evidence type="ECO:0000313" key="1">
    <source>
        <dbReference type="EMBL" id="MBY0096620.1"/>
    </source>
</evidence>
<sequence>MYRFSIDGREWILRFSQHLEIEEKEKESIIQSVINWPKLKGFSHGDSFLLCDKEMGVIVFNIETVPSFILTVSTIVPKEQWYRKNGELINPYK</sequence>
<protein>
    <submittedName>
        <fullName evidence="1">Uncharacterized protein</fullName>
    </submittedName>
</protein>